<dbReference type="EMBL" id="CP157743">
    <property type="protein sequence ID" value="XBS18878.1"/>
    <property type="molecule type" value="Genomic_DNA"/>
</dbReference>
<dbReference type="Proteomes" id="UP001225378">
    <property type="component" value="Chromosome"/>
</dbReference>
<dbReference type="KEGG" id="mech:Q9L42_010870"/>
<name>A0AAU7NPI6_9GAMM</name>
<dbReference type="Pfam" id="PF14907">
    <property type="entry name" value="NTP_transf_5"/>
    <property type="match status" value="1"/>
</dbReference>
<dbReference type="InterPro" id="IPR039498">
    <property type="entry name" value="NTP_transf_5"/>
</dbReference>
<evidence type="ECO:0000313" key="1">
    <source>
        <dbReference type="EMBL" id="XBS18878.1"/>
    </source>
</evidence>
<keyword evidence="2" id="KW-1185">Reference proteome</keyword>
<organism evidence="1 2">
    <name type="scientific">Methylomarinum roseum</name>
    <dbReference type="NCBI Taxonomy" id="3067653"/>
    <lineage>
        <taxon>Bacteria</taxon>
        <taxon>Pseudomonadati</taxon>
        <taxon>Pseudomonadota</taxon>
        <taxon>Gammaproteobacteria</taxon>
        <taxon>Methylococcales</taxon>
        <taxon>Methylococcaceae</taxon>
        <taxon>Methylomarinum</taxon>
    </lineage>
</organism>
<evidence type="ECO:0000313" key="2">
    <source>
        <dbReference type="Proteomes" id="UP001225378"/>
    </source>
</evidence>
<dbReference type="RefSeq" id="WP_305908395.1">
    <property type="nucleotide sequence ID" value="NZ_CP157743.1"/>
</dbReference>
<reference evidence="1 2" key="1">
    <citation type="journal article" date="2024" name="Microbiology">
        <title>Methylomarinum rosea sp. nov., a novel halophilic methanotrophic bacterium from the hypersaline Lake Elton.</title>
        <authorList>
            <person name="Suleimanov R.Z."/>
            <person name="Oshkin I.Y."/>
            <person name="Danilova O.V."/>
            <person name="Suzina N.E."/>
            <person name="Dedysh S.N."/>
        </authorList>
    </citation>
    <scope>NUCLEOTIDE SEQUENCE [LARGE SCALE GENOMIC DNA]</scope>
    <source>
        <strain evidence="1 2">Ch1-1</strain>
    </source>
</reference>
<dbReference type="Gene3D" id="3.30.460.40">
    <property type="match status" value="1"/>
</dbReference>
<accession>A0AAU7NPI6</accession>
<dbReference type="AlphaFoldDB" id="A0AAU7NPI6"/>
<gene>
    <name evidence="1" type="ORF">Q9L42_010870</name>
</gene>
<proteinExistence type="predicted"/>
<protein>
    <submittedName>
        <fullName evidence="1">Nucleotidyltransferase family protein</fullName>
    </submittedName>
</protein>
<sequence>MVNKSLNAQKLLLAALTRPESCGQLKPKEWEQLIRCARPAKLVAALGSKFAQTGLRQTMPRQALDNFYAAQKLVEYRQRLAMWELNRIAKALAGLDVNIVVLKGGAYQLLKLDMAEGRSVSDIDILVAKKDIERVEQCLTGQGWQTAKLDDYDQHYYRTWMHEIPPLRHRDRFIEVDIHHTILPLTSRLHPEPETLLKDAVEVAQCDFKVLAPCDMVLHSAVHLFYDAELNAGDFRDLVDLHELLTLFGGQIEGFWDKLIMRADELELERPLYYALYFSSKLLKTPIPVHLITRHKGRPAGIVRLLMEYLAPLALLPENPDYPSQKVAFARWLLYVRSHYLRMPLTLLLPHLMKKSKKRLKQRSIDNLTNQDQSDSA</sequence>